<accession>A0ABS1BYA7</accession>
<protein>
    <submittedName>
        <fullName evidence="1">T9SS type A sorting domain-containing protein</fullName>
    </submittedName>
</protein>
<organism evidence="1 2">
    <name type="scientific">Adhaeribacter terrigena</name>
    <dbReference type="NCBI Taxonomy" id="2793070"/>
    <lineage>
        <taxon>Bacteria</taxon>
        <taxon>Pseudomonadati</taxon>
        <taxon>Bacteroidota</taxon>
        <taxon>Cytophagia</taxon>
        <taxon>Cytophagales</taxon>
        <taxon>Hymenobacteraceae</taxon>
        <taxon>Adhaeribacter</taxon>
    </lineage>
</organism>
<gene>
    <name evidence="1" type="ORF">I5M27_02755</name>
</gene>
<reference evidence="1 2" key="1">
    <citation type="submission" date="2020-12" db="EMBL/GenBank/DDBJ databases">
        <title>Bacterial novel species Adhaeribacter sp. BT258 isolated from soil.</title>
        <authorList>
            <person name="Jung H.-Y."/>
        </authorList>
    </citation>
    <scope>NUCLEOTIDE SEQUENCE [LARGE SCALE GENOMIC DNA]</scope>
    <source>
        <strain evidence="1 2">BT258</strain>
    </source>
</reference>
<keyword evidence="2" id="KW-1185">Reference proteome</keyword>
<proteinExistence type="predicted"/>
<evidence type="ECO:0000313" key="1">
    <source>
        <dbReference type="EMBL" id="MBK0401887.1"/>
    </source>
</evidence>
<sequence length="48" mass="5379">MELSEKVISALTVASEKNVMDFISLAKGIYLLRIQSVTENVVRKLVIE</sequence>
<dbReference type="Proteomes" id="UP000644147">
    <property type="component" value="Unassembled WGS sequence"/>
</dbReference>
<dbReference type="EMBL" id="JAEHFX010000001">
    <property type="protein sequence ID" value="MBK0401887.1"/>
    <property type="molecule type" value="Genomic_DNA"/>
</dbReference>
<comment type="caution">
    <text evidence="1">The sequence shown here is derived from an EMBL/GenBank/DDBJ whole genome shotgun (WGS) entry which is preliminary data.</text>
</comment>
<dbReference type="InterPro" id="IPR026444">
    <property type="entry name" value="Secre_tail"/>
</dbReference>
<evidence type="ECO:0000313" key="2">
    <source>
        <dbReference type="Proteomes" id="UP000644147"/>
    </source>
</evidence>
<dbReference type="NCBIfam" id="TIGR04183">
    <property type="entry name" value="Por_Secre_tail"/>
    <property type="match status" value="1"/>
</dbReference>
<name>A0ABS1BYA7_9BACT</name>